<dbReference type="Pfam" id="PF04542">
    <property type="entry name" value="Sigma70_r2"/>
    <property type="match status" value="1"/>
</dbReference>
<keyword evidence="10" id="KW-1185">Reference proteome</keyword>
<evidence type="ECO:0000256" key="3">
    <source>
        <dbReference type="ARBA" id="ARBA00023082"/>
    </source>
</evidence>
<dbReference type="InterPro" id="IPR036388">
    <property type="entry name" value="WH-like_DNA-bd_sf"/>
</dbReference>
<sequence>MTNSQSSPLEAALKANGVDLLHYFQRRVVSEAAADLLAETMLTAWQREKDHPTDAEAGRRWLFGIASNVLRNDVRSRRRRYRLANKLRTMLGTPADSQGADDGVEVRDAVQRLDPEPRELIRLVHWEGFSIIDAGQILGISASTARGRYQRAKEQLREALEPDDSPTQGRCSATLPQVDPRFLPIDGDPR</sequence>
<dbReference type="CDD" id="cd06171">
    <property type="entry name" value="Sigma70_r4"/>
    <property type="match status" value="1"/>
</dbReference>
<evidence type="ECO:0000256" key="6">
    <source>
        <dbReference type="SAM" id="MobiDB-lite"/>
    </source>
</evidence>
<dbReference type="InterPro" id="IPR007627">
    <property type="entry name" value="RNA_pol_sigma70_r2"/>
</dbReference>
<evidence type="ECO:0000256" key="5">
    <source>
        <dbReference type="ARBA" id="ARBA00023163"/>
    </source>
</evidence>
<accession>A0ABR9JAL4</accession>
<dbReference type="Proteomes" id="UP000636579">
    <property type="component" value="Unassembled WGS sequence"/>
</dbReference>
<reference evidence="9 10" key="1">
    <citation type="submission" date="2020-10" db="EMBL/GenBank/DDBJ databases">
        <title>Sequencing the genomes of 1000 actinobacteria strains.</title>
        <authorList>
            <person name="Klenk H.-P."/>
        </authorList>
    </citation>
    <scope>NUCLEOTIDE SEQUENCE [LARGE SCALE GENOMIC DNA]</scope>
    <source>
        <strain evidence="9 10">DSM 15474</strain>
    </source>
</reference>
<dbReference type="InterPro" id="IPR013324">
    <property type="entry name" value="RNA_pol_sigma_r3/r4-like"/>
</dbReference>
<dbReference type="RefSeq" id="WP_192592420.1">
    <property type="nucleotide sequence ID" value="NZ_JADBEE010000002.1"/>
</dbReference>
<dbReference type="NCBIfam" id="TIGR02937">
    <property type="entry name" value="sigma70-ECF"/>
    <property type="match status" value="1"/>
</dbReference>
<evidence type="ECO:0000256" key="1">
    <source>
        <dbReference type="ARBA" id="ARBA00010641"/>
    </source>
</evidence>
<protein>
    <submittedName>
        <fullName evidence="9">RNA polymerase sigma-70 factor (ECF subfamily)</fullName>
    </submittedName>
</protein>
<dbReference type="Gene3D" id="1.10.10.10">
    <property type="entry name" value="Winged helix-like DNA-binding domain superfamily/Winged helix DNA-binding domain"/>
    <property type="match status" value="1"/>
</dbReference>
<dbReference type="InterPro" id="IPR013249">
    <property type="entry name" value="RNA_pol_sigma70_r4_t2"/>
</dbReference>
<name>A0ABR9JAL4_9MICC</name>
<dbReference type="InterPro" id="IPR013325">
    <property type="entry name" value="RNA_pol_sigma_r2"/>
</dbReference>
<dbReference type="SUPFAM" id="SSF88946">
    <property type="entry name" value="Sigma2 domain of RNA polymerase sigma factors"/>
    <property type="match status" value="1"/>
</dbReference>
<evidence type="ECO:0000259" key="7">
    <source>
        <dbReference type="Pfam" id="PF04542"/>
    </source>
</evidence>
<feature type="domain" description="RNA polymerase sigma-70 region 2" evidence="7">
    <location>
        <begin position="20"/>
        <end position="80"/>
    </location>
</feature>
<organism evidence="9 10">
    <name type="scientific">Nesterenkonia halotolerans</name>
    <dbReference type="NCBI Taxonomy" id="225325"/>
    <lineage>
        <taxon>Bacteria</taxon>
        <taxon>Bacillati</taxon>
        <taxon>Actinomycetota</taxon>
        <taxon>Actinomycetes</taxon>
        <taxon>Micrococcales</taxon>
        <taxon>Micrococcaceae</taxon>
        <taxon>Nesterenkonia</taxon>
    </lineage>
</organism>
<keyword evidence="2" id="KW-0805">Transcription regulation</keyword>
<feature type="compositionally biased region" description="Polar residues" evidence="6">
    <location>
        <begin position="165"/>
        <end position="175"/>
    </location>
</feature>
<dbReference type="SUPFAM" id="SSF88659">
    <property type="entry name" value="Sigma3 and sigma4 domains of RNA polymerase sigma factors"/>
    <property type="match status" value="1"/>
</dbReference>
<evidence type="ECO:0000259" key="8">
    <source>
        <dbReference type="Pfam" id="PF08281"/>
    </source>
</evidence>
<dbReference type="InterPro" id="IPR039425">
    <property type="entry name" value="RNA_pol_sigma-70-like"/>
</dbReference>
<proteinExistence type="inferred from homology"/>
<dbReference type="Gene3D" id="1.10.1740.10">
    <property type="match status" value="1"/>
</dbReference>
<evidence type="ECO:0000313" key="9">
    <source>
        <dbReference type="EMBL" id="MBE1515606.1"/>
    </source>
</evidence>
<dbReference type="PANTHER" id="PTHR43133">
    <property type="entry name" value="RNA POLYMERASE ECF-TYPE SIGMA FACTO"/>
    <property type="match status" value="1"/>
</dbReference>
<comment type="similarity">
    <text evidence="1">Belongs to the sigma-70 factor family. ECF subfamily.</text>
</comment>
<gene>
    <name evidence="9" type="ORF">H4W26_002398</name>
</gene>
<evidence type="ECO:0000256" key="2">
    <source>
        <dbReference type="ARBA" id="ARBA00023015"/>
    </source>
</evidence>
<feature type="region of interest" description="Disordered" evidence="6">
    <location>
        <begin position="153"/>
        <end position="190"/>
    </location>
</feature>
<keyword evidence="4" id="KW-0238">DNA-binding</keyword>
<evidence type="ECO:0000313" key="10">
    <source>
        <dbReference type="Proteomes" id="UP000636579"/>
    </source>
</evidence>
<dbReference type="PANTHER" id="PTHR43133:SF8">
    <property type="entry name" value="RNA POLYMERASE SIGMA FACTOR HI_1459-RELATED"/>
    <property type="match status" value="1"/>
</dbReference>
<comment type="caution">
    <text evidence="9">The sequence shown here is derived from an EMBL/GenBank/DDBJ whole genome shotgun (WGS) entry which is preliminary data.</text>
</comment>
<dbReference type="EMBL" id="JADBEE010000002">
    <property type="protein sequence ID" value="MBE1515606.1"/>
    <property type="molecule type" value="Genomic_DNA"/>
</dbReference>
<dbReference type="Pfam" id="PF08281">
    <property type="entry name" value="Sigma70_r4_2"/>
    <property type="match status" value="1"/>
</dbReference>
<dbReference type="InterPro" id="IPR014284">
    <property type="entry name" value="RNA_pol_sigma-70_dom"/>
</dbReference>
<evidence type="ECO:0000256" key="4">
    <source>
        <dbReference type="ARBA" id="ARBA00023125"/>
    </source>
</evidence>
<keyword evidence="5" id="KW-0804">Transcription</keyword>
<keyword evidence="3" id="KW-0731">Sigma factor</keyword>
<feature type="domain" description="RNA polymerase sigma factor 70 region 4 type 2" evidence="8">
    <location>
        <begin position="105"/>
        <end position="156"/>
    </location>
</feature>